<dbReference type="RefSeq" id="WP_072985492.1">
    <property type="nucleotide sequence ID" value="NZ_FQZB01000005.1"/>
</dbReference>
<evidence type="ECO:0000256" key="2">
    <source>
        <dbReference type="SAM" id="SignalP"/>
    </source>
</evidence>
<feature type="region of interest" description="Disordered" evidence="1">
    <location>
        <begin position="29"/>
        <end position="72"/>
    </location>
</feature>
<keyword evidence="2" id="KW-0732">Signal</keyword>
<sequence>MKKRSIAIITIILISTFSLNIVSCANNKNNEEKASVEEKTNIDKSKDVEKNNSEENEEAATKDNEESKEVKSKGEYNKELAKIFPNKKDTKTYYSGILDYSSIEELNDVKEEDGVLNLKFKGQIDDLSGGAAGKKTNNQYSYKYVIDNEYVRQVFDYHSKNPKRPVSFSRAVLRLPFKTGNTWSAAYLYEGKKYTGKTKIEEVTTKNNITKIKTVTIIDGINGFKNKQYKETKIYETGKGVVAEEFNTTTEGINFNIKQTKIK</sequence>
<dbReference type="OrthoDB" id="2067411at2"/>
<feature type="signal peptide" evidence="2">
    <location>
        <begin position="1"/>
        <end position="20"/>
    </location>
</feature>
<dbReference type="Proteomes" id="UP000184310">
    <property type="component" value="Unassembled WGS sequence"/>
</dbReference>
<keyword evidence="4" id="KW-1185">Reference proteome</keyword>
<proteinExistence type="predicted"/>
<protein>
    <recommendedName>
        <fullName evidence="5">Lipoprotein</fullName>
    </recommendedName>
</protein>
<gene>
    <name evidence="3" type="ORF">SAMN02745163_00912</name>
</gene>
<dbReference type="AlphaFoldDB" id="A0A1M6EPM3"/>
<evidence type="ECO:0000313" key="4">
    <source>
        <dbReference type="Proteomes" id="UP000184310"/>
    </source>
</evidence>
<evidence type="ECO:0000256" key="1">
    <source>
        <dbReference type="SAM" id="MobiDB-lite"/>
    </source>
</evidence>
<reference evidence="3 4" key="1">
    <citation type="submission" date="2016-11" db="EMBL/GenBank/DDBJ databases">
        <authorList>
            <person name="Jaros S."/>
            <person name="Januszkiewicz K."/>
            <person name="Wedrychowicz H."/>
        </authorList>
    </citation>
    <scope>NUCLEOTIDE SEQUENCE [LARGE SCALE GENOMIC DNA]</scope>
    <source>
        <strain evidence="3 4">DSM 21758</strain>
    </source>
</reference>
<dbReference type="EMBL" id="FQZB01000005">
    <property type="protein sequence ID" value="SHI87477.1"/>
    <property type="molecule type" value="Genomic_DNA"/>
</dbReference>
<feature type="chain" id="PRO_5039102736" description="Lipoprotein" evidence="2">
    <location>
        <begin position="21"/>
        <end position="263"/>
    </location>
</feature>
<name>A0A1M6EPM3_9CLOT</name>
<evidence type="ECO:0000313" key="3">
    <source>
        <dbReference type="EMBL" id="SHI87477.1"/>
    </source>
</evidence>
<evidence type="ECO:0008006" key="5">
    <source>
        <dbReference type="Google" id="ProtNLM"/>
    </source>
</evidence>
<accession>A0A1M6EPM3</accession>
<organism evidence="3 4">
    <name type="scientific">Clostridium cavendishii DSM 21758</name>
    <dbReference type="NCBI Taxonomy" id="1121302"/>
    <lineage>
        <taxon>Bacteria</taxon>
        <taxon>Bacillati</taxon>
        <taxon>Bacillota</taxon>
        <taxon>Clostridia</taxon>
        <taxon>Eubacteriales</taxon>
        <taxon>Clostridiaceae</taxon>
        <taxon>Clostridium</taxon>
    </lineage>
</organism>